<dbReference type="InterPro" id="IPR020846">
    <property type="entry name" value="MFS_dom"/>
</dbReference>
<dbReference type="FunFam" id="1.20.1250.20:FF:000034">
    <property type="entry name" value="MFS general substrate transporter"/>
    <property type="match status" value="1"/>
</dbReference>
<feature type="transmembrane region" description="Helical" evidence="6">
    <location>
        <begin position="109"/>
        <end position="130"/>
    </location>
</feature>
<keyword evidence="3 6" id="KW-0812">Transmembrane</keyword>
<dbReference type="GO" id="GO:0016020">
    <property type="term" value="C:membrane"/>
    <property type="evidence" value="ECO:0007669"/>
    <property type="project" value="UniProtKB-SubCell"/>
</dbReference>
<protein>
    <submittedName>
        <fullName evidence="8">MFS general substrate transporter</fullName>
    </submittedName>
</protein>
<dbReference type="InterPro" id="IPR036259">
    <property type="entry name" value="MFS_trans_sf"/>
</dbReference>
<dbReference type="Proteomes" id="UP000076738">
    <property type="component" value="Unassembled WGS sequence"/>
</dbReference>
<feature type="transmembrane region" description="Helical" evidence="6">
    <location>
        <begin position="443"/>
        <end position="466"/>
    </location>
</feature>
<keyword evidence="5 6" id="KW-0472">Membrane</keyword>
<dbReference type="STRING" id="1330018.A0A167KA66"/>
<evidence type="ECO:0000256" key="4">
    <source>
        <dbReference type="ARBA" id="ARBA00022989"/>
    </source>
</evidence>
<evidence type="ECO:0000256" key="6">
    <source>
        <dbReference type="SAM" id="Phobius"/>
    </source>
</evidence>
<feature type="transmembrane region" description="Helical" evidence="6">
    <location>
        <begin position="142"/>
        <end position="164"/>
    </location>
</feature>
<feature type="domain" description="Major facilitator superfamily (MFS) profile" evidence="7">
    <location>
        <begin position="52"/>
        <end position="469"/>
    </location>
</feature>
<dbReference type="InterPro" id="IPR011701">
    <property type="entry name" value="MFS"/>
</dbReference>
<keyword evidence="2" id="KW-0813">Transport</keyword>
<name>A0A167KA66_CALVF</name>
<dbReference type="GO" id="GO:0022857">
    <property type="term" value="F:transmembrane transporter activity"/>
    <property type="evidence" value="ECO:0007669"/>
    <property type="project" value="InterPro"/>
</dbReference>
<keyword evidence="9" id="KW-1185">Reference proteome</keyword>
<gene>
    <name evidence="8" type="ORF">CALVIDRAFT_225214</name>
</gene>
<dbReference type="Pfam" id="PF07690">
    <property type="entry name" value="MFS_1"/>
    <property type="match status" value="1"/>
</dbReference>
<dbReference type="SUPFAM" id="SSF103473">
    <property type="entry name" value="MFS general substrate transporter"/>
    <property type="match status" value="1"/>
</dbReference>
<dbReference type="OrthoDB" id="9971669at2759"/>
<dbReference type="AlphaFoldDB" id="A0A167KA66"/>
<feature type="transmembrane region" description="Helical" evidence="6">
    <location>
        <begin position="48"/>
        <end position="65"/>
    </location>
</feature>
<accession>A0A167KA66</accession>
<feature type="transmembrane region" description="Helical" evidence="6">
    <location>
        <begin position="411"/>
        <end position="431"/>
    </location>
</feature>
<dbReference type="PANTHER" id="PTHR43791:SF85">
    <property type="entry name" value="TRANSPORTER, PUTATIVE (AFU_ORTHOLOGUE AFUA_6G00710)-RELATED"/>
    <property type="match status" value="1"/>
</dbReference>
<dbReference type="PANTHER" id="PTHR43791">
    <property type="entry name" value="PERMEASE-RELATED"/>
    <property type="match status" value="1"/>
</dbReference>
<evidence type="ECO:0000256" key="1">
    <source>
        <dbReference type="ARBA" id="ARBA00004141"/>
    </source>
</evidence>
<feature type="transmembrane region" description="Helical" evidence="6">
    <location>
        <begin position="287"/>
        <end position="307"/>
    </location>
</feature>
<feature type="transmembrane region" description="Helical" evidence="6">
    <location>
        <begin position="327"/>
        <end position="344"/>
    </location>
</feature>
<evidence type="ECO:0000256" key="5">
    <source>
        <dbReference type="ARBA" id="ARBA00023136"/>
    </source>
</evidence>
<evidence type="ECO:0000256" key="2">
    <source>
        <dbReference type="ARBA" id="ARBA00022448"/>
    </source>
</evidence>
<evidence type="ECO:0000313" key="8">
    <source>
        <dbReference type="EMBL" id="KZO94431.1"/>
    </source>
</evidence>
<feature type="transmembrane region" description="Helical" evidence="6">
    <location>
        <begin position="176"/>
        <end position="199"/>
    </location>
</feature>
<evidence type="ECO:0000313" key="9">
    <source>
        <dbReference type="Proteomes" id="UP000076738"/>
    </source>
</evidence>
<proteinExistence type="predicted"/>
<keyword evidence="4 6" id="KW-1133">Transmembrane helix</keyword>
<dbReference type="EMBL" id="KV417295">
    <property type="protein sequence ID" value="KZO94431.1"/>
    <property type="molecule type" value="Genomic_DNA"/>
</dbReference>
<feature type="transmembrane region" description="Helical" evidence="6">
    <location>
        <begin position="211"/>
        <end position="233"/>
    </location>
</feature>
<sequence length="504" mass="55561">MSGLPDIDGEVKDDAVFPKEKHGQASFHSDEEEGVIDKAIERHLLMKLDLWIVSWMTLFYLLSFLDRSNIGNARVAGLQADLGLTDYQYQLAITFTYVPYIISELPSNLLLKIVGPQILLPAIVTIWGIVTMCQGFVHNLGTLIVCRVLLGFFEGGLLPGIILYTSTFYKRAELQWRVGLIFSATSLAGAFGGLLAAAIQQMNGDKGTRGWSWIFIIEGTVTALFGIVSFFVLPRSPATASFLTPQEQIVLLARLRSDKPETRAVGYEEEHFDWAQVKRALLNTPQLWILGLGLFGNGMTLFGLAYFLPSIVGAFGYSSTKTQLMTVPPYAVAFVVTMTVSFFSDKYKMRGPVIISMNALALIGFGLFYANKNTQVSYLGVFFAVTGVYCSAPSFCTWIPNNSAPHYRRASLLAISLIVTNAGGIASTWLFPTSAAPRYKGGIIADLVCAAVPMICGVINMSFISWGTKKKQERRGEILAPYGGDEKRAWRELGDNHPDFKWLL</sequence>
<organism evidence="8 9">
    <name type="scientific">Calocera viscosa (strain TUFC12733)</name>
    <dbReference type="NCBI Taxonomy" id="1330018"/>
    <lineage>
        <taxon>Eukaryota</taxon>
        <taxon>Fungi</taxon>
        <taxon>Dikarya</taxon>
        <taxon>Basidiomycota</taxon>
        <taxon>Agaricomycotina</taxon>
        <taxon>Dacrymycetes</taxon>
        <taxon>Dacrymycetales</taxon>
        <taxon>Dacrymycetaceae</taxon>
        <taxon>Calocera</taxon>
    </lineage>
</organism>
<evidence type="ECO:0000259" key="7">
    <source>
        <dbReference type="PROSITE" id="PS50850"/>
    </source>
</evidence>
<comment type="subcellular location">
    <subcellularLocation>
        <location evidence="1">Membrane</location>
        <topology evidence="1">Multi-pass membrane protein</topology>
    </subcellularLocation>
</comment>
<reference evidence="8 9" key="1">
    <citation type="journal article" date="2016" name="Mol. Biol. Evol.">
        <title>Comparative Genomics of Early-Diverging Mushroom-Forming Fungi Provides Insights into the Origins of Lignocellulose Decay Capabilities.</title>
        <authorList>
            <person name="Nagy L.G."/>
            <person name="Riley R."/>
            <person name="Tritt A."/>
            <person name="Adam C."/>
            <person name="Daum C."/>
            <person name="Floudas D."/>
            <person name="Sun H."/>
            <person name="Yadav J.S."/>
            <person name="Pangilinan J."/>
            <person name="Larsson K.H."/>
            <person name="Matsuura K."/>
            <person name="Barry K."/>
            <person name="Labutti K."/>
            <person name="Kuo R."/>
            <person name="Ohm R.A."/>
            <person name="Bhattacharya S.S."/>
            <person name="Shirouzu T."/>
            <person name="Yoshinaga Y."/>
            <person name="Martin F.M."/>
            <person name="Grigoriev I.V."/>
            <person name="Hibbett D.S."/>
        </authorList>
    </citation>
    <scope>NUCLEOTIDE SEQUENCE [LARGE SCALE GENOMIC DNA]</scope>
    <source>
        <strain evidence="8 9">TUFC12733</strain>
    </source>
</reference>
<dbReference type="Gene3D" id="1.20.1250.20">
    <property type="entry name" value="MFS general substrate transporter like domains"/>
    <property type="match status" value="2"/>
</dbReference>
<dbReference type="FunFam" id="1.20.1250.20:FF:000013">
    <property type="entry name" value="MFS general substrate transporter"/>
    <property type="match status" value="1"/>
</dbReference>
<feature type="transmembrane region" description="Helical" evidence="6">
    <location>
        <begin position="376"/>
        <end position="399"/>
    </location>
</feature>
<feature type="transmembrane region" description="Helical" evidence="6">
    <location>
        <begin position="351"/>
        <end position="370"/>
    </location>
</feature>
<evidence type="ECO:0000256" key="3">
    <source>
        <dbReference type="ARBA" id="ARBA00022692"/>
    </source>
</evidence>
<dbReference type="PROSITE" id="PS50850">
    <property type="entry name" value="MFS"/>
    <property type="match status" value="1"/>
</dbReference>